<gene>
    <name evidence="8" type="ORF">N0F65_013007</name>
</gene>
<keyword evidence="9" id="KW-1185">Reference proteome</keyword>
<protein>
    <recommendedName>
        <fullName evidence="7">Cation/H+ exchanger transmembrane domain-containing protein</fullName>
    </recommendedName>
</protein>
<dbReference type="GO" id="GO:0016020">
    <property type="term" value="C:membrane"/>
    <property type="evidence" value="ECO:0007669"/>
    <property type="project" value="UniProtKB-SubCell"/>
</dbReference>
<feature type="transmembrane region" description="Helical" evidence="5">
    <location>
        <begin position="499"/>
        <end position="521"/>
    </location>
</feature>
<keyword evidence="6" id="KW-0732">Signal</keyword>
<dbReference type="Proteomes" id="UP001146120">
    <property type="component" value="Unassembled WGS sequence"/>
</dbReference>
<feature type="transmembrane region" description="Helical" evidence="5">
    <location>
        <begin position="609"/>
        <end position="631"/>
    </location>
</feature>
<keyword evidence="2 5" id="KW-0812">Transmembrane</keyword>
<dbReference type="GO" id="GO:1902600">
    <property type="term" value="P:proton transmembrane transport"/>
    <property type="evidence" value="ECO:0007669"/>
    <property type="project" value="InterPro"/>
</dbReference>
<feature type="domain" description="Cation/H+ exchanger transmembrane" evidence="7">
    <location>
        <begin position="392"/>
        <end position="775"/>
    </location>
</feature>
<evidence type="ECO:0000256" key="2">
    <source>
        <dbReference type="ARBA" id="ARBA00022692"/>
    </source>
</evidence>
<feature type="transmembrane region" description="Helical" evidence="5">
    <location>
        <begin position="404"/>
        <end position="422"/>
    </location>
</feature>
<feature type="transmembrane region" description="Helical" evidence="5">
    <location>
        <begin position="571"/>
        <end position="597"/>
    </location>
</feature>
<dbReference type="InterPro" id="IPR006153">
    <property type="entry name" value="Cation/H_exchanger_TM"/>
</dbReference>
<dbReference type="AlphaFoldDB" id="A0AAV2YQ30"/>
<keyword evidence="4 5" id="KW-0472">Membrane</keyword>
<reference evidence="8" key="2">
    <citation type="journal article" date="2023" name="Microbiol Resour">
        <title>Decontamination and Annotation of the Draft Genome Sequence of the Oomycete Lagenidium giganteum ARSEF 373.</title>
        <authorList>
            <person name="Morgan W.R."/>
            <person name="Tartar A."/>
        </authorList>
    </citation>
    <scope>NUCLEOTIDE SEQUENCE</scope>
    <source>
        <strain evidence="8">ARSEF 373</strain>
    </source>
</reference>
<feature type="transmembrane region" description="Helical" evidence="5">
    <location>
        <begin position="533"/>
        <end position="551"/>
    </location>
</feature>
<dbReference type="Gene3D" id="1.20.1530.20">
    <property type="match status" value="1"/>
</dbReference>
<sequence>MAMAGSASCVRMQLLLLVNVLLVLLMAPVADAASPRIKKISLVHVNNSVLPYGLNDTVPMVVELEAPYSSADTTGECTINEQRVNITGGLFSYLVQVNDSDIHVLHYSCALHVAIGGGNHDTIKQDGVIKHQIQQIDGTVPVVDDMFMIFSSDKPARIGSVLSITLRAVNLTRGYTGKCQVNGVKDLEIMEAEDDGYYMTQYMVREGDASVDANATMPLECVVQNAANNTNSFKHDVELGFAIDAQRPHIVSTSLLFSSDHPAHEGTIIEIQITTDKPEPHLHPVTGNSCMVNNVSVSQSFAKSADDAFLITYVVGRGEAMWKAGELPVYCVVQDAAGNTATIRHFTDGNTLFARELKPVELDPDDVISAAYFPDQKLMVGFAIVAIASHSISKVCPHVGLPSISGYIITGILVGPYVLNFLSSSQIRRLRVIDELSLAYIGLTAGSKLHWKEMRPMMKSILSVTLWLTVVEYIVGTLTIAVLAGYIDFLQDTTDSERYAIALLAGCMMTARSPSSALAVIEETKSHGHFTMLVFAVTVMCDVVVICLFNINNMITESFLSEKGISFGAFVQLLLQLCCSVGMGLVLGKVMGCIILWRHAKIKRKSVLYVAQQVLKQALLLLFGWMIFAISHLTHPYMEPLLCCLVSGAVMWNCSPHPEELGILLKKLAGLVYVSFFTITGATLELDMLVKAMMLSIVLSLTRIVAIFIGSLLGGKCAGEDKEHSHVAWMAYVTQAGVTLGLAKQIQLLYPGWGSYFSTMIVAVVICNQIIGPPLLRYVLRHVGDAKKKEVGKVDGLKALVLTNNPCSDSAMSRLEMCGWNVVRHPIQISSGELTALKGQYPDAAIQEIQEQLRQQEPLDVVVVIMKRDEENFQVIRALTSACHRMKRITVLRVVVLVAGNDSAVKWTTKFADMPVTEEFGDTIDVVVVDRTEATDMLIELASCGKVVNTADIVTTPEDEEEDVHQLEEGDTSVNLQLPTRTVPGLRQSITRKVRRMMLKV</sequence>
<feature type="signal peptide" evidence="6">
    <location>
        <begin position="1"/>
        <end position="32"/>
    </location>
</feature>
<keyword evidence="3 5" id="KW-1133">Transmembrane helix</keyword>
<evidence type="ECO:0000256" key="6">
    <source>
        <dbReference type="SAM" id="SignalP"/>
    </source>
</evidence>
<accession>A0AAV2YQ30</accession>
<feature type="transmembrane region" description="Helical" evidence="5">
    <location>
        <begin position="756"/>
        <end position="780"/>
    </location>
</feature>
<evidence type="ECO:0000313" key="9">
    <source>
        <dbReference type="Proteomes" id="UP001146120"/>
    </source>
</evidence>
<evidence type="ECO:0000313" key="8">
    <source>
        <dbReference type="EMBL" id="DAZ95438.1"/>
    </source>
</evidence>
<proteinExistence type="predicted"/>
<dbReference type="PANTHER" id="PTHR43021:SF2">
    <property type="entry name" value="CATION_H+ EXCHANGER DOMAIN-CONTAINING PROTEIN"/>
    <property type="match status" value="1"/>
</dbReference>
<evidence type="ECO:0000256" key="3">
    <source>
        <dbReference type="ARBA" id="ARBA00022989"/>
    </source>
</evidence>
<feature type="transmembrane region" description="Helical" evidence="5">
    <location>
        <begin position="461"/>
        <end position="487"/>
    </location>
</feature>
<organism evidence="8 9">
    <name type="scientific">Lagenidium giganteum</name>
    <dbReference type="NCBI Taxonomy" id="4803"/>
    <lineage>
        <taxon>Eukaryota</taxon>
        <taxon>Sar</taxon>
        <taxon>Stramenopiles</taxon>
        <taxon>Oomycota</taxon>
        <taxon>Peronosporomycetes</taxon>
        <taxon>Pythiales</taxon>
        <taxon>Pythiaceae</taxon>
    </lineage>
</organism>
<feature type="transmembrane region" description="Helical" evidence="5">
    <location>
        <begin position="692"/>
        <end position="715"/>
    </location>
</feature>
<evidence type="ECO:0000259" key="7">
    <source>
        <dbReference type="Pfam" id="PF00999"/>
    </source>
</evidence>
<dbReference type="InterPro" id="IPR038770">
    <property type="entry name" value="Na+/solute_symporter_sf"/>
</dbReference>
<evidence type="ECO:0000256" key="4">
    <source>
        <dbReference type="ARBA" id="ARBA00023136"/>
    </source>
</evidence>
<comment type="subcellular location">
    <subcellularLocation>
        <location evidence="1">Membrane</location>
        <topology evidence="1">Multi-pass membrane protein</topology>
    </subcellularLocation>
</comment>
<dbReference type="PANTHER" id="PTHR43021">
    <property type="entry name" value="NA(+)/H(+) ANTIPORTER-RELATED"/>
    <property type="match status" value="1"/>
</dbReference>
<dbReference type="EMBL" id="DAKRPA010000204">
    <property type="protein sequence ID" value="DAZ95438.1"/>
    <property type="molecule type" value="Genomic_DNA"/>
</dbReference>
<comment type="caution">
    <text evidence="8">The sequence shown here is derived from an EMBL/GenBank/DDBJ whole genome shotgun (WGS) entry which is preliminary data.</text>
</comment>
<evidence type="ECO:0000256" key="5">
    <source>
        <dbReference type="SAM" id="Phobius"/>
    </source>
</evidence>
<dbReference type="GO" id="GO:0015297">
    <property type="term" value="F:antiporter activity"/>
    <property type="evidence" value="ECO:0007669"/>
    <property type="project" value="InterPro"/>
</dbReference>
<dbReference type="Pfam" id="PF00999">
    <property type="entry name" value="Na_H_Exchanger"/>
    <property type="match status" value="1"/>
</dbReference>
<name>A0AAV2YQ30_9STRA</name>
<reference evidence="8" key="1">
    <citation type="submission" date="2022-11" db="EMBL/GenBank/DDBJ databases">
        <authorList>
            <person name="Morgan W.R."/>
            <person name="Tartar A."/>
        </authorList>
    </citation>
    <scope>NUCLEOTIDE SEQUENCE</scope>
    <source>
        <strain evidence="8">ARSEF 373</strain>
    </source>
</reference>
<feature type="chain" id="PRO_5043797233" description="Cation/H+ exchanger transmembrane domain-containing protein" evidence="6">
    <location>
        <begin position="33"/>
        <end position="1001"/>
    </location>
</feature>
<evidence type="ECO:0000256" key="1">
    <source>
        <dbReference type="ARBA" id="ARBA00004141"/>
    </source>
</evidence>
<feature type="transmembrane region" description="Helical" evidence="5">
    <location>
        <begin position="727"/>
        <end position="750"/>
    </location>
</feature>